<feature type="compositionally biased region" description="Basic and acidic residues" evidence="8">
    <location>
        <begin position="571"/>
        <end position="607"/>
    </location>
</feature>
<feature type="compositionally biased region" description="Acidic residues" evidence="8">
    <location>
        <begin position="293"/>
        <end position="305"/>
    </location>
</feature>
<protein>
    <recommendedName>
        <fullName evidence="7">Non-homologous end-joining factor 1</fullName>
    </recommendedName>
</protein>
<feature type="compositionally biased region" description="Basic and acidic residues" evidence="8">
    <location>
        <begin position="483"/>
        <end position="492"/>
    </location>
</feature>
<evidence type="ECO:0000313" key="12">
    <source>
        <dbReference type="Proteomes" id="UP001610432"/>
    </source>
</evidence>
<dbReference type="InterPro" id="IPR052287">
    <property type="entry name" value="NHEJ_factor"/>
</dbReference>
<evidence type="ECO:0000256" key="4">
    <source>
        <dbReference type="ARBA" id="ARBA00023204"/>
    </source>
</evidence>
<keyword evidence="5" id="KW-0539">Nucleus</keyword>
<dbReference type="InterPro" id="IPR053829">
    <property type="entry name" value="XLF-like_CC"/>
</dbReference>
<feature type="region of interest" description="Disordered" evidence="8">
    <location>
        <begin position="240"/>
        <end position="617"/>
    </location>
</feature>
<comment type="similarity">
    <text evidence="6">Belongs to the XRCC4-XLF family. XLF subfamily.</text>
</comment>
<feature type="compositionally biased region" description="Basic and acidic residues" evidence="8">
    <location>
        <begin position="460"/>
        <end position="476"/>
    </location>
</feature>
<feature type="compositionally biased region" description="Polar residues" evidence="8">
    <location>
        <begin position="553"/>
        <end position="570"/>
    </location>
</feature>
<feature type="compositionally biased region" description="Basic and acidic residues" evidence="8">
    <location>
        <begin position="539"/>
        <end position="551"/>
    </location>
</feature>
<dbReference type="PANTHER" id="PTHR32235">
    <property type="entry name" value="NON-HOMOLOGOUS END-JOINING FACTOR 1"/>
    <property type="match status" value="1"/>
</dbReference>
<evidence type="ECO:0000256" key="7">
    <source>
        <dbReference type="ARBA" id="ARBA00044529"/>
    </source>
</evidence>
<keyword evidence="4" id="KW-0234">DNA repair</keyword>
<evidence type="ECO:0000256" key="3">
    <source>
        <dbReference type="ARBA" id="ARBA00023125"/>
    </source>
</evidence>
<dbReference type="PANTHER" id="PTHR32235:SF1">
    <property type="entry name" value="NON-HOMOLOGOUS END-JOINING FACTOR 1"/>
    <property type="match status" value="1"/>
</dbReference>
<feature type="compositionally biased region" description="Low complexity" evidence="8">
    <location>
        <begin position="514"/>
        <end position="525"/>
    </location>
</feature>
<evidence type="ECO:0000259" key="10">
    <source>
        <dbReference type="Pfam" id="PF21928"/>
    </source>
</evidence>
<evidence type="ECO:0000259" key="9">
    <source>
        <dbReference type="Pfam" id="PF09302"/>
    </source>
</evidence>
<keyword evidence="2" id="KW-0227">DNA damage</keyword>
<feature type="domain" description="XLF-like N-terminal" evidence="9">
    <location>
        <begin position="5"/>
        <end position="124"/>
    </location>
</feature>
<evidence type="ECO:0000256" key="1">
    <source>
        <dbReference type="ARBA" id="ARBA00004123"/>
    </source>
</evidence>
<evidence type="ECO:0000313" key="11">
    <source>
        <dbReference type="EMBL" id="KAL2868020.1"/>
    </source>
</evidence>
<feature type="compositionally biased region" description="Acidic residues" evidence="8">
    <location>
        <begin position="420"/>
        <end position="429"/>
    </location>
</feature>
<dbReference type="GeneID" id="98147882"/>
<dbReference type="Pfam" id="PF21928">
    <property type="entry name" value="XLF_CC"/>
    <property type="match status" value="1"/>
</dbReference>
<evidence type="ECO:0000256" key="8">
    <source>
        <dbReference type="SAM" id="MobiDB-lite"/>
    </source>
</evidence>
<keyword evidence="3" id="KW-0238">DNA-binding</keyword>
<feature type="compositionally biased region" description="Basic and acidic residues" evidence="8">
    <location>
        <begin position="306"/>
        <end position="317"/>
    </location>
</feature>
<gene>
    <name evidence="11" type="ORF">BJX67DRAFT_380574</name>
</gene>
<accession>A0ABR4LU39</accession>
<evidence type="ECO:0000256" key="2">
    <source>
        <dbReference type="ARBA" id="ARBA00022763"/>
    </source>
</evidence>
<reference evidence="11 12" key="1">
    <citation type="submission" date="2024-07" db="EMBL/GenBank/DDBJ databases">
        <title>Section-level genome sequencing and comparative genomics of Aspergillus sections Usti and Cavernicolus.</title>
        <authorList>
            <consortium name="Lawrence Berkeley National Laboratory"/>
            <person name="Nybo J.L."/>
            <person name="Vesth T.C."/>
            <person name="Theobald S."/>
            <person name="Frisvad J.C."/>
            <person name="Larsen T.O."/>
            <person name="Kjaerboelling I."/>
            <person name="Rothschild-Mancinelli K."/>
            <person name="Lyhne E.K."/>
            <person name="Kogle M.E."/>
            <person name="Barry K."/>
            <person name="Clum A."/>
            <person name="Na H."/>
            <person name="Ledsgaard L."/>
            <person name="Lin J."/>
            <person name="Lipzen A."/>
            <person name="Kuo A."/>
            <person name="Riley R."/>
            <person name="Mondo S."/>
            <person name="Labutti K."/>
            <person name="Haridas S."/>
            <person name="Pangalinan J."/>
            <person name="Salamov A.A."/>
            <person name="Simmons B.A."/>
            <person name="Magnuson J.K."/>
            <person name="Chen J."/>
            <person name="Drula E."/>
            <person name="Henrissat B."/>
            <person name="Wiebenga A."/>
            <person name="Lubbers R.J."/>
            <person name="Gomes A.C."/>
            <person name="Macurrencykelacurrency M.R."/>
            <person name="Stajich J."/>
            <person name="Grigoriev I.V."/>
            <person name="Mortensen U.H."/>
            <person name="De Vries R.P."/>
            <person name="Baker S.E."/>
            <person name="Andersen M.R."/>
        </authorList>
    </citation>
    <scope>NUCLEOTIDE SEQUENCE [LARGE SCALE GENOMIC DNA]</scope>
    <source>
        <strain evidence="11 12">CBS 449.75</strain>
    </source>
</reference>
<sequence>MPVKWQRLRLSSLGYLPPLLFRYSFAASGYELYMTDLNYIWSERLDRNAILKRADQESTTIDPSEDQEQFNVLLQKIGEALQNEPGSTSVLTPKTQGSAHALELTVTSKLPAPLEPLQWRLLLSKEPQVSTTSHLLLPFVRVEGEREARQQSLIEELGKKDWILGKLFDKIEAMGIELSTIFPGTSGLRTGRKGPMLAQAAKYIKGVAPFNQQVWLEEVTKGSTDSQLVSNIVKEISGDSRVSKQLDSLKPAPDGWWKELTIPDKTPRASTPQKNRKKAPEAKPDADSRETDTDAGTETDDDEFERQETPPRLKKPSEAVPKAATAENDEETQPEGEGVNLQTRVEESRKHATEEKSPSPAIRPKTAPTGKLKGLGKIGGKKQTKWKEPSSPTLRPSISEKRRPSPQPPMQQASQPPATDGDEETDDELQTPQSRSPQKAKEPAKSAPKPSRGLGVIGGKKKEPEPKPDPESKPEPELAQAHEYSKSPEPEAKPQTQLEQKKRKPLGKLGVIGGSKAKAKSSAGGTCSSHTEGASPAPKHYEDEETKERVRGSPSNQDTVSKPTPLTTSEQKMKKETPAPAEPHDETEQEKADRRREELKRQLEAKSKAPAKKKRRF</sequence>
<evidence type="ECO:0000256" key="5">
    <source>
        <dbReference type="ARBA" id="ARBA00023242"/>
    </source>
</evidence>
<dbReference type="Gene3D" id="2.170.210.10">
    <property type="entry name" value="DNA double-strand break repair and VJ recombination XRCC4, N-terminal"/>
    <property type="match status" value="1"/>
</dbReference>
<dbReference type="InterPro" id="IPR038051">
    <property type="entry name" value="XRCC4-like_N_sf"/>
</dbReference>
<feature type="domain" description="XLF-like coiled-coil region" evidence="10">
    <location>
        <begin position="127"/>
        <end position="179"/>
    </location>
</feature>
<comment type="caution">
    <text evidence="11">The sequence shown here is derived from an EMBL/GenBank/DDBJ whole genome shotgun (WGS) entry which is preliminary data.</text>
</comment>
<feature type="compositionally biased region" description="Basic and acidic residues" evidence="8">
    <location>
        <begin position="344"/>
        <end position="357"/>
    </location>
</feature>
<dbReference type="EMBL" id="JBFXLQ010000016">
    <property type="protein sequence ID" value="KAL2868020.1"/>
    <property type="molecule type" value="Genomic_DNA"/>
</dbReference>
<proteinExistence type="inferred from homology"/>
<dbReference type="RefSeq" id="XP_070886999.1">
    <property type="nucleotide sequence ID" value="XM_071032810.1"/>
</dbReference>
<comment type="subcellular location">
    <subcellularLocation>
        <location evidence="1">Nucleus</location>
    </subcellularLocation>
</comment>
<dbReference type="InterPro" id="IPR015381">
    <property type="entry name" value="XLF-like_N"/>
</dbReference>
<feature type="compositionally biased region" description="Basic and acidic residues" evidence="8">
    <location>
        <begin position="278"/>
        <end position="292"/>
    </location>
</feature>
<name>A0ABR4LU39_9EURO</name>
<dbReference type="Proteomes" id="UP001610432">
    <property type="component" value="Unassembled WGS sequence"/>
</dbReference>
<dbReference type="Pfam" id="PF09302">
    <property type="entry name" value="XLF"/>
    <property type="match status" value="1"/>
</dbReference>
<evidence type="ECO:0000256" key="6">
    <source>
        <dbReference type="ARBA" id="ARBA00025747"/>
    </source>
</evidence>
<dbReference type="CDD" id="cd22285">
    <property type="entry name" value="HD_XLF_N"/>
    <property type="match status" value="1"/>
</dbReference>
<keyword evidence="12" id="KW-1185">Reference proteome</keyword>
<organism evidence="11 12">
    <name type="scientific">Aspergillus lucknowensis</name>
    <dbReference type="NCBI Taxonomy" id="176173"/>
    <lineage>
        <taxon>Eukaryota</taxon>
        <taxon>Fungi</taxon>
        <taxon>Dikarya</taxon>
        <taxon>Ascomycota</taxon>
        <taxon>Pezizomycotina</taxon>
        <taxon>Eurotiomycetes</taxon>
        <taxon>Eurotiomycetidae</taxon>
        <taxon>Eurotiales</taxon>
        <taxon>Aspergillaceae</taxon>
        <taxon>Aspergillus</taxon>
        <taxon>Aspergillus subgen. Nidulantes</taxon>
    </lineage>
</organism>